<proteinExistence type="predicted"/>
<protein>
    <submittedName>
        <fullName evidence="1">Uncharacterized protein</fullName>
    </submittedName>
</protein>
<dbReference type="RefSeq" id="WP_264788284.1">
    <property type="nucleotide sequence ID" value="NZ_AP026867.1"/>
</dbReference>
<sequence>MSVIPVQDFNPCASLIKKNGEYYLMIVYIDIIVEDEFKYEIKDDDNLKTVLVNFSNLTPSSNKYYHQEIALGEVDIAEIKKVQVRHEEGVSPELKGRVIIRFEDAMDYDDNGES</sequence>
<dbReference type="Proteomes" id="UP001060919">
    <property type="component" value="Chromosome"/>
</dbReference>
<keyword evidence="2" id="KW-1185">Reference proteome</keyword>
<dbReference type="AlphaFoldDB" id="A0A915YH46"/>
<accession>A0A915YH46</accession>
<evidence type="ECO:0000313" key="1">
    <source>
        <dbReference type="EMBL" id="BDS12945.1"/>
    </source>
</evidence>
<reference evidence="1" key="1">
    <citation type="submission" date="2022-09" db="EMBL/GenBank/DDBJ databases">
        <title>Aureispira anguillicida sp. nov., isolated from Leptocephalus of Japanese eel Anguilla japonica.</title>
        <authorList>
            <person name="Yuasa K."/>
            <person name="Mekata T."/>
            <person name="Ikunari K."/>
        </authorList>
    </citation>
    <scope>NUCLEOTIDE SEQUENCE</scope>
    <source>
        <strain evidence="1">EL160426</strain>
    </source>
</reference>
<dbReference type="KEGG" id="aup:AsAng_0036700"/>
<evidence type="ECO:0000313" key="2">
    <source>
        <dbReference type="Proteomes" id="UP001060919"/>
    </source>
</evidence>
<name>A0A915YH46_9BACT</name>
<dbReference type="EMBL" id="AP026867">
    <property type="protein sequence ID" value="BDS12945.1"/>
    <property type="molecule type" value="Genomic_DNA"/>
</dbReference>
<organism evidence="1 2">
    <name type="scientific">Aureispira anguillae</name>
    <dbReference type="NCBI Taxonomy" id="2864201"/>
    <lineage>
        <taxon>Bacteria</taxon>
        <taxon>Pseudomonadati</taxon>
        <taxon>Bacteroidota</taxon>
        <taxon>Saprospiria</taxon>
        <taxon>Saprospirales</taxon>
        <taxon>Saprospiraceae</taxon>
        <taxon>Aureispira</taxon>
    </lineage>
</organism>
<gene>
    <name evidence="1" type="ORF">AsAng_0036700</name>
</gene>